<dbReference type="EMBL" id="ATBP01000521">
    <property type="protein sequence ID" value="ETR69951.1"/>
    <property type="molecule type" value="Genomic_DNA"/>
</dbReference>
<dbReference type="Proteomes" id="UP000189670">
    <property type="component" value="Unassembled WGS sequence"/>
</dbReference>
<gene>
    <name evidence="2" type="ORF">OMM_09175</name>
</gene>
<sequence length="115" mass="13546">MSNNEKRREKRFEINQYYSVEFLINGLGCLYQCKLWNISKKGMCILVKNDSPVLEYYKVGDVLNMRYYEEDSNIPTKYLKTQIKHISQDGAERFKGHKFVGLYILEGQHSISIPV</sequence>
<dbReference type="AlphaFoldDB" id="A0A1V1P553"/>
<reference evidence="3" key="1">
    <citation type="submission" date="2012-11" db="EMBL/GenBank/DDBJ databases">
        <authorList>
            <person name="Lucero-Rivera Y.E."/>
            <person name="Tovar-Ramirez D."/>
        </authorList>
    </citation>
    <scope>NUCLEOTIDE SEQUENCE [LARGE SCALE GENOMIC DNA]</scope>
    <source>
        <strain evidence="3">Araruama</strain>
    </source>
</reference>
<organism evidence="2 3">
    <name type="scientific">Candidatus Magnetoglobus multicellularis str. Araruama</name>
    <dbReference type="NCBI Taxonomy" id="890399"/>
    <lineage>
        <taxon>Bacteria</taxon>
        <taxon>Pseudomonadati</taxon>
        <taxon>Thermodesulfobacteriota</taxon>
        <taxon>Desulfobacteria</taxon>
        <taxon>Desulfobacterales</taxon>
        <taxon>Desulfobacteraceae</taxon>
        <taxon>Candidatus Magnetoglobus</taxon>
    </lineage>
</organism>
<evidence type="ECO:0000259" key="1">
    <source>
        <dbReference type="Pfam" id="PF07238"/>
    </source>
</evidence>
<name>A0A1V1P553_9BACT</name>
<dbReference type="Pfam" id="PF07238">
    <property type="entry name" value="PilZ"/>
    <property type="match status" value="1"/>
</dbReference>
<evidence type="ECO:0000313" key="2">
    <source>
        <dbReference type="EMBL" id="ETR69951.1"/>
    </source>
</evidence>
<protein>
    <recommendedName>
        <fullName evidence="1">PilZ domain-containing protein</fullName>
    </recommendedName>
</protein>
<proteinExistence type="predicted"/>
<accession>A0A1V1P553</accession>
<feature type="domain" description="PilZ" evidence="1">
    <location>
        <begin position="5"/>
        <end position="99"/>
    </location>
</feature>
<dbReference type="InterPro" id="IPR009875">
    <property type="entry name" value="PilZ_domain"/>
</dbReference>
<evidence type="ECO:0000313" key="3">
    <source>
        <dbReference type="Proteomes" id="UP000189670"/>
    </source>
</evidence>
<comment type="caution">
    <text evidence="2">The sequence shown here is derived from an EMBL/GenBank/DDBJ whole genome shotgun (WGS) entry which is preliminary data.</text>
</comment>
<dbReference type="GO" id="GO:0035438">
    <property type="term" value="F:cyclic-di-GMP binding"/>
    <property type="evidence" value="ECO:0007669"/>
    <property type="project" value="InterPro"/>
</dbReference>